<evidence type="ECO:0000259" key="1">
    <source>
        <dbReference type="Pfam" id="PF13358"/>
    </source>
</evidence>
<dbReference type="GO" id="GO:0003676">
    <property type="term" value="F:nucleic acid binding"/>
    <property type="evidence" value="ECO:0007669"/>
    <property type="project" value="InterPro"/>
</dbReference>
<dbReference type="SUPFAM" id="SSF46689">
    <property type="entry name" value="Homeodomain-like"/>
    <property type="match status" value="1"/>
</dbReference>
<dbReference type="InterPro" id="IPR038717">
    <property type="entry name" value="Tc1-like_DDE_dom"/>
</dbReference>
<organism evidence="2 3">
    <name type="scientific">Blastococcus mobilis</name>
    <dbReference type="NCBI Taxonomy" id="1938746"/>
    <lineage>
        <taxon>Bacteria</taxon>
        <taxon>Bacillati</taxon>
        <taxon>Actinomycetota</taxon>
        <taxon>Actinomycetes</taxon>
        <taxon>Geodermatophilales</taxon>
        <taxon>Geodermatophilaceae</taxon>
        <taxon>Blastococcus</taxon>
    </lineage>
</organism>
<sequence length="317" mass="35522">MGCAEPTVVTWRRRYAEFGLAGLEDLPRPGSESPLPEALRDRVLELTLTAPPTQFGATHWSSRLLAAALAAEGTPLSHATVARIWHRFGVQPWRAETFKFSTDPQLEGKIRDVVGLYLHPPAKAVVLCVDEKPQLQALERTAPVLPVRPGSAERQTFDYVRHGTTTLFAALEVATGKVTDACTERHRHQEFLAFLQQVAAAYPRRELHVVVDNYATHKHPAVRAWLARHTRVTLHFTPTSGSWLNLAEAFFSIITRQALRRGSFPTVADLIAAIERFIHAWNDRCAPFTWTKDPDTVIAKATNPRRRKTQATPVTEH</sequence>
<evidence type="ECO:0000313" key="2">
    <source>
        <dbReference type="EMBL" id="SNR80125.1"/>
    </source>
</evidence>
<dbReference type="Pfam" id="PF13358">
    <property type="entry name" value="DDE_3"/>
    <property type="match status" value="1"/>
</dbReference>
<accession>A0A238Z9C7</accession>
<name>A0A238Z9C7_9ACTN</name>
<dbReference type="SUPFAM" id="SSF53098">
    <property type="entry name" value="Ribonuclease H-like"/>
    <property type="match status" value="1"/>
</dbReference>
<dbReference type="InterPro" id="IPR052702">
    <property type="entry name" value="MscS-like_channel"/>
</dbReference>
<protein>
    <submittedName>
        <fullName evidence="2">Transposase</fullName>
    </submittedName>
</protein>
<dbReference type="InterPro" id="IPR047655">
    <property type="entry name" value="Transpos_IS630-like"/>
</dbReference>
<proteinExistence type="predicted"/>
<evidence type="ECO:0000313" key="3">
    <source>
        <dbReference type="Proteomes" id="UP000198403"/>
    </source>
</evidence>
<dbReference type="PANTHER" id="PTHR30347:SF1">
    <property type="entry name" value="MECHANOSENSITIVE CHANNEL MSCK"/>
    <property type="match status" value="1"/>
</dbReference>
<dbReference type="InterPro" id="IPR012337">
    <property type="entry name" value="RNaseH-like_sf"/>
</dbReference>
<dbReference type="InterPro" id="IPR036397">
    <property type="entry name" value="RNaseH_sf"/>
</dbReference>
<gene>
    <name evidence="2" type="ORF">SAMN06272737_12651</name>
</gene>
<dbReference type="AlphaFoldDB" id="A0A238Z9C7"/>
<dbReference type="Proteomes" id="UP000198403">
    <property type="component" value="Unassembled WGS sequence"/>
</dbReference>
<dbReference type="Pfam" id="PF13565">
    <property type="entry name" value="HTH_32"/>
    <property type="match status" value="1"/>
</dbReference>
<dbReference type="PANTHER" id="PTHR30347">
    <property type="entry name" value="POTASSIUM CHANNEL RELATED"/>
    <property type="match status" value="1"/>
</dbReference>
<reference evidence="2 3" key="1">
    <citation type="submission" date="2017-06" db="EMBL/GenBank/DDBJ databases">
        <authorList>
            <person name="Kim H.J."/>
            <person name="Triplett B.A."/>
        </authorList>
    </citation>
    <scope>NUCLEOTIDE SEQUENCE [LARGE SCALE GENOMIC DNA]</scope>
    <source>
        <strain evidence="2 3">DSM 44272</strain>
    </source>
</reference>
<dbReference type="EMBL" id="FZNO01000026">
    <property type="protein sequence ID" value="SNR80125.1"/>
    <property type="molecule type" value="Genomic_DNA"/>
</dbReference>
<dbReference type="InterPro" id="IPR009057">
    <property type="entry name" value="Homeodomain-like_sf"/>
</dbReference>
<dbReference type="NCBIfam" id="NF033545">
    <property type="entry name" value="transpos_IS630"/>
    <property type="match status" value="1"/>
</dbReference>
<dbReference type="Gene3D" id="3.30.420.10">
    <property type="entry name" value="Ribonuclease H-like superfamily/Ribonuclease H"/>
    <property type="match status" value="1"/>
</dbReference>
<feature type="domain" description="Tc1-like transposase DDE" evidence="1">
    <location>
        <begin position="126"/>
        <end position="270"/>
    </location>
</feature>
<keyword evidence="3" id="KW-1185">Reference proteome</keyword>